<name>A0ABT1NKR0_9MICC</name>
<comment type="caution">
    <text evidence="1">The sequence shown here is derived from an EMBL/GenBank/DDBJ whole genome shotgun (WGS) entry which is preliminary data.</text>
</comment>
<reference evidence="1 2" key="1">
    <citation type="submission" date="2022-07" db="EMBL/GenBank/DDBJ databases">
        <title>Novel species in genus Arthrobacter.</title>
        <authorList>
            <person name="Liu Y."/>
        </authorList>
    </citation>
    <scope>NUCLEOTIDE SEQUENCE [LARGE SCALE GENOMIC DNA]</scope>
    <source>
        <strain evidence="2">zg-Y859</strain>
    </source>
</reference>
<evidence type="ECO:0000313" key="2">
    <source>
        <dbReference type="Proteomes" id="UP001206924"/>
    </source>
</evidence>
<sequence>MQKRRSPATQVKAAARTLIAALPGLPYRVPERSPSSALFPARYLAGDFPRVPR</sequence>
<organism evidence="1 2">
    <name type="scientific">Arthrobacter jinronghuae</name>
    <dbReference type="NCBI Taxonomy" id="2964609"/>
    <lineage>
        <taxon>Bacteria</taxon>
        <taxon>Bacillati</taxon>
        <taxon>Actinomycetota</taxon>
        <taxon>Actinomycetes</taxon>
        <taxon>Micrococcales</taxon>
        <taxon>Micrococcaceae</taxon>
        <taxon>Arthrobacter</taxon>
    </lineage>
</organism>
<protein>
    <submittedName>
        <fullName evidence="1">Uncharacterized protein</fullName>
    </submittedName>
</protein>
<dbReference type="RefSeq" id="WP_255864369.1">
    <property type="nucleotide sequence ID" value="NZ_CP104263.1"/>
</dbReference>
<dbReference type="Proteomes" id="UP001206924">
    <property type="component" value="Unassembled WGS sequence"/>
</dbReference>
<evidence type="ECO:0000313" key="1">
    <source>
        <dbReference type="EMBL" id="MCQ1948313.1"/>
    </source>
</evidence>
<gene>
    <name evidence="1" type="ORF">NNX28_00010</name>
</gene>
<dbReference type="EMBL" id="JANFLP010000001">
    <property type="protein sequence ID" value="MCQ1948313.1"/>
    <property type="molecule type" value="Genomic_DNA"/>
</dbReference>
<keyword evidence="2" id="KW-1185">Reference proteome</keyword>
<accession>A0ABT1NKR0</accession>
<proteinExistence type="predicted"/>